<proteinExistence type="predicted"/>
<feature type="compositionally biased region" description="Polar residues" evidence="1">
    <location>
        <begin position="39"/>
        <end position="54"/>
    </location>
</feature>
<dbReference type="EMBL" id="JAFEKC020000014">
    <property type="protein sequence ID" value="KAK0511053.1"/>
    <property type="molecule type" value="Genomic_DNA"/>
</dbReference>
<evidence type="ECO:0000313" key="3">
    <source>
        <dbReference type="Proteomes" id="UP001166286"/>
    </source>
</evidence>
<evidence type="ECO:0000313" key="2">
    <source>
        <dbReference type="EMBL" id="KAK0511053.1"/>
    </source>
</evidence>
<keyword evidence="3" id="KW-1185">Reference proteome</keyword>
<feature type="region of interest" description="Disordered" evidence="1">
    <location>
        <begin position="1"/>
        <end position="66"/>
    </location>
</feature>
<gene>
    <name evidence="2" type="ORF">JMJ35_006605</name>
</gene>
<sequence length="199" mass="21822">MSSRTLSKAKLPPFTRTTLTPPPLARPAITTSHRPRNLATATHQSPASSNINQQPPHPANTADKPSPIKQACYKLRKNQAWSTFLYHKLPPSQIPPNWSNTPTDLEIALSTHAKIQSQCPSVSGFRAPMPILVMLHAVVAPGHERVKQYLFEAAEKYYIYDGATGVVCRITRPDGLEGILGELKEKGGLDMVALNVERG</sequence>
<accession>A0AA39QXK6</accession>
<protein>
    <submittedName>
        <fullName evidence="2">Uncharacterized protein</fullName>
    </submittedName>
</protein>
<evidence type="ECO:0000256" key="1">
    <source>
        <dbReference type="SAM" id="MobiDB-lite"/>
    </source>
</evidence>
<reference evidence="2" key="1">
    <citation type="submission" date="2023-03" db="EMBL/GenBank/DDBJ databases">
        <title>Complete genome of Cladonia borealis.</title>
        <authorList>
            <person name="Park H."/>
        </authorList>
    </citation>
    <scope>NUCLEOTIDE SEQUENCE</scope>
    <source>
        <strain evidence="2">ANT050790</strain>
    </source>
</reference>
<dbReference type="Proteomes" id="UP001166286">
    <property type="component" value="Unassembled WGS sequence"/>
</dbReference>
<organism evidence="2 3">
    <name type="scientific">Cladonia borealis</name>
    <dbReference type="NCBI Taxonomy" id="184061"/>
    <lineage>
        <taxon>Eukaryota</taxon>
        <taxon>Fungi</taxon>
        <taxon>Dikarya</taxon>
        <taxon>Ascomycota</taxon>
        <taxon>Pezizomycotina</taxon>
        <taxon>Lecanoromycetes</taxon>
        <taxon>OSLEUM clade</taxon>
        <taxon>Lecanoromycetidae</taxon>
        <taxon>Lecanorales</taxon>
        <taxon>Lecanorineae</taxon>
        <taxon>Cladoniaceae</taxon>
        <taxon>Cladonia</taxon>
    </lineage>
</organism>
<name>A0AA39QXK6_9LECA</name>
<dbReference type="AlphaFoldDB" id="A0AA39QXK6"/>
<comment type="caution">
    <text evidence="2">The sequence shown here is derived from an EMBL/GenBank/DDBJ whole genome shotgun (WGS) entry which is preliminary data.</text>
</comment>